<comment type="caution">
    <text evidence="2">The sequence shown here is derived from an EMBL/GenBank/DDBJ whole genome shotgun (WGS) entry which is preliminary data.</text>
</comment>
<evidence type="ECO:0000313" key="2">
    <source>
        <dbReference type="EMBL" id="SIT50724.1"/>
    </source>
</evidence>
<keyword evidence="1" id="KW-0812">Transmembrane</keyword>
<evidence type="ECO:0000313" key="3">
    <source>
        <dbReference type="Proteomes" id="UP000195569"/>
    </source>
</evidence>
<proteinExistence type="predicted"/>
<dbReference type="Proteomes" id="UP000195569">
    <property type="component" value="Unassembled WGS sequence"/>
</dbReference>
<gene>
    <name evidence="2" type="ORF">BN2476_930022</name>
</gene>
<feature type="transmembrane region" description="Helical" evidence="1">
    <location>
        <begin position="18"/>
        <end position="38"/>
    </location>
</feature>
<keyword evidence="1" id="KW-1133">Transmembrane helix</keyword>
<accession>A0A1N7STP1</accession>
<protein>
    <submittedName>
        <fullName evidence="2">Uncharacterized protein</fullName>
    </submittedName>
</protein>
<organism evidence="2 3">
    <name type="scientific">Paraburkholderia piptadeniae</name>
    <dbReference type="NCBI Taxonomy" id="1701573"/>
    <lineage>
        <taxon>Bacteria</taxon>
        <taxon>Pseudomonadati</taxon>
        <taxon>Pseudomonadota</taxon>
        <taxon>Betaproteobacteria</taxon>
        <taxon>Burkholderiales</taxon>
        <taxon>Burkholderiaceae</taxon>
        <taxon>Paraburkholderia</taxon>
    </lineage>
</organism>
<keyword evidence="1" id="KW-0472">Membrane</keyword>
<dbReference type="AlphaFoldDB" id="A0A1N7STP1"/>
<dbReference type="EMBL" id="CYGY02000093">
    <property type="protein sequence ID" value="SIT50724.1"/>
    <property type="molecule type" value="Genomic_DNA"/>
</dbReference>
<name>A0A1N7STP1_9BURK</name>
<sequence length="39" mass="3916">MLLGAGVTGFDRGVMLKLIVFPAFVGVVVISSLAGPIAV</sequence>
<keyword evidence="3" id="KW-1185">Reference proteome</keyword>
<evidence type="ECO:0000256" key="1">
    <source>
        <dbReference type="SAM" id="Phobius"/>
    </source>
</evidence>
<reference evidence="2" key="1">
    <citation type="submission" date="2016-12" db="EMBL/GenBank/DDBJ databases">
        <authorList>
            <person name="Moulin L."/>
        </authorList>
    </citation>
    <scope>NUCLEOTIDE SEQUENCE [LARGE SCALE GENOMIC DNA]</scope>
    <source>
        <strain evidence="2">STM 7183</strain>
    </source>
</reference>